<protein>
    <submittedName>
        <fullName evidence="3">Uncharacterized protein</fullName>
    </submittedName>
</protein>
<evidence type="ECO:0000313" key="3">
    <source>
        <dbReference type="EMBL" id="BDS14243.1"/>
    </source>
</evidence>
<name>A0A915YJG8_9BACT</name>
<dbReference type="RefSeq" id="WP_264789463.1">
    <property type="nucleotide sequence ID" value="NZ_AP026867.1"/>
</dbReference>
<dbReference type="Gene3D" id="3.40.50.300">
    <property type="entry name" value="P-loop containing nucleotide triphosphate hydrolases"/>
    <property type="match status" value="1"/>
</dbReference>
<evidence type="ECO:0000313" key="4">
    <source>
        <dbReference type="Proteomes" id="UP001060919"/>
    </source>
</evidence>
<keyword evidence="4" id="KW-1185">Reference proteome</keyword>
<feature type="chain" id="PRO_5036941115" evidence="2">
    <location>
        <begin position="20"/>
        <end position="235"/>
    </location>
</feature>
<dbReference type="Proteomes" id="UP001060919">
    <property type="component" value="Chromosome"/>
</dbReference>
<dbReference type="EMBL" id="AP026867">
    <property type="protein sequence ID" value="BDS14243.1"/>
    <property type="molecule type" value="Genomic_DNA"/>
</dbReference>
<proteinExistence type="predicted"/>
<evidence type="ECO:0000256" key="1">
    <source>
        <dbReference type="SAM" id="Coils"/>
    </source>
</evidence>
<accession>A0A915YJG8</accession>
<dbReference type="AlphaFoldDB" id="A0A915YJG8"/>
<feature type="coiled-coil region" evidence="1">
    <location>
        <begin position="145"/>
        <end position="235"/>
    </location>
</feature>
<keyword evidence="2" id="KW-0732">Signal</keyword>
<keyword evidence="1" id="KW-0175">Coiled coil</keyword>
<sequence length="235" mass="27107">MKSILFTLLLLSIQFTLFAQLPDFEFHVVEEGRSMSKGTANALVVSWPKASTKVLDKNWKQYAKKFKGKLKYDSKQGEYFLDNAELKDMSENMVDVTAKITQKGEGAELVAWFNLGVTYLSSEEHAERFPAAEQFLKKFDLLVYAELMKEQLKEEQKKLKLMDKALKKIEKAKQKEEKAIEKQKKTIEKAEKAIDEAEKIIEEQNAAKAKQETEMEYQNQLIEKINAKIKEAKGK</sequence>
<dbReference type="KEGG" id="aup:AsAng_0050220"/>
<reference evidence="3" key="1">
    <citation type="submission" date="2022-09" db="EMBL/GenBank/DDBJ databases">
        <title>Aureispira anguillicida sp. nov., isolated from Leptocephalus of Japanese eel Anguilla japonica.</title>
        <authorList>
            <person name="Yuasa K."/>
            <person name="Mekata T."/>
            <person name="Ikunari K."/>
        </authorList>
    </citation>
    <scope>NUCLEOTIDE SEQUENCE</scope>
    <source>
        <strain evidence="3">EL160426</strain>
    </source>
</reference>
<feature type="signal peptide" evidence="2">
    <location>
        <begin position="1"/>
        <end position="19"/>
    </location>
</feature>
<organism evidence="3 4">
    <name type="scientific">Aureispira anguillae</name>
    <dbReference type="NCBI Taxonomy" id="2864201"/>
    <lineage>
        <taxon>Bacteria</taxon>
        <taxon>Pseudomonadati</taxon>
        <taxon>Bacteroidota</taxon>
        <taxon>Saprospiria</taxon>
        <taxon>Saprospirales</taxon>
        <taxon>Saprospiraceae</taxon>
        <taxon>Aureispira</taxon>
    </lineage>
</organism>
<evidence type="ECO:0000256" key="2">
    <source>
        <dbReference type="SAM" id="SignalP"/>
    </source>
</evidence>
<gene>
    <name evidence="3" type="ORF">AsAng_0050220</name>
</gene>
<dbReference type="InterPro" id="IPR027417">
    <property type="entry name" value="P-loop_NTPase"/>
</dbReference>